<keyword evidence="6" id="KW-0472">Membrane</keyword>
<evidence type="ECO:0000256" key="6">
    <source>
        <dbReference type="SAM" id="Phobius"/>
    </source>
</evidence>
<dbReference type="AlphaFoldDB" id="A0A545AQJ7"/>
<dbReference type="GO" id="GO:0016491">
    <property type="term" value="F:oxidoreductase activity"/>
    <property type="evidence" value="ECO:0007669"/>
    <property type="project" value="UniProtKB-KW"/>
</dbReference>
<reference evidence="8 9" key="1">
    <citation type="submission" date="2019-07" db="EMBL/GenBank/DDBJ databases">
        <title>Cryptosporangium phraense sp. nov., isolated from plant litter.</title>
        <authorList>
            <person name="Suriyachadkun C."/>
        </authorList>
    </citation>
    <scope>NUCLEOTIDE SEQUENCE [LARGE SCALE GENOMIC DNA]</scope>
    <source>
        <strain evidence="8 9">A-T 5661</strain>
    </source>
</reference>
<dbReference type="PANTHER" id="PTHR13887:SF14">
    <property type="entry name" value="DISULFIDE BOND FORMATION PROTEIN D"/>
    <property type="match status" value="1"/>
</dbReference>
<keyword evidence="2" id="KW-0732">Signal</keyword>
<feature type="domain" description="Thioredoxin-like fold" evidence="7">
    <location>
        <begin position="66"/>
        <end position="237"/>
    </location>
</feature>
<keyword evidence="9" id="KW-1185">Reference proteome</keyword>
<dbReference type="OrthoDB" id="4135024at2"/>
<keyword evidence="4" id="KW-1015">Disulfide bond</keyword>
<dbReference type="CDD" id="cd02972">
    <property type="entry name" value="DsbA_family"/>
    <property type="match status" value="1"/>
</dbReference>
<keyword evidence="5" id="KW-0676">Redox-active center</keyword>
<dbReference type="Pfam" id="PF13462">
    <property type="entry name" value="Thioredoxin_4"/>
    <property type="match status" value="1"/>
</dbReference>
<comment type="similarity">
    <text evidence="1">Belongs to the thioredoxin family. DsbA subfamily.</text>
</comment>
<evidence type="ECO:0000313" key="9">
    <source>
        <dbReference type="Proteomes" id="UP000317982"/>
    </source>
</evidence>
<feature type="transmembrane region" description="Helical" evidence="6">
    <location>
        <begin position="30"/>
        <end position="51"/>
    </location>
</feature>
<organism evidence="8 9">
    <name type="scientific">Cryptosporangium phraense</name>
    <dbReference type="NCBI Taxonomy" id="2593070"/>
    <lineage>
        <taxon>Bacteria</taxon>
        <taxon>Bacillati</taxon>
        <taxon>Actinomycetota</taxon>
        <taxon>Actinomycetes</taxon>
        <taxon>Cryptosporangiales</taxon>
        <taxon>Cryptosporangiaceae</taxon>
        <taxon>Cryptosporangium</taxon>
    </lineage>
</organism>
<evidence type="ECO:0000256" key="4">
    <source>
        <dbReference type="ARBA" id="ARBA00023157"/>
    </source>
</evidence>
<evidence type="ECO:0000259" key="7">
    <source>
        <dbReference type="Pfam" id="PF13462"/>
    </source>
</evidence>
<keyword evidence="6" id="KW-0812">Transmembrane</keyword>
<accession>A0A545AQJ7</accession>
<evidence type="ECO:0000256" key="3">
    <source>
        <dbReference type="ARBA" id="ARBA00023002"/>
    </source>
</evidence>
<dbReference type="PANTHER" id="PTHR13887">
    <property type="entry name" value="GLUTATHIONE S-TRANSFERASE KAPPA"/>
    <property type="match status" value="1"/>
</dbReference>
<dbReference type="InParanoid" id="A0A545AQJ7"/>
<comment type="caution">
    <text evidence="8">The sequence shown here is derived from an EMBL/GenBank/DDBJ whole genome shotgun (WGS) entry which is preliminary data.</text>
</comment>
<sequence>MSAKNANRARRIAAERLAAQRAAEKRRRTILVSVIALAVLVVAAGIGVVVYRTSQPENVALPTAATKTGVPVGKTSAPVTVDIYLDFQCPICKQFEATSGPTLQKYVDEGTVKIDYHPVAYLDRFSSGTKYSSRSSAASGCASDAGKFPEFLTALYDNQPEENGKGLTDAKMISLAAGAGITGDTFTKCVNDQAYANWTKSVTDEASKSGVNGTPTVKVDGTALDNPTTAALTAAIDSAKAKS</sequence>
<dbReference type="Gene3D" id="3.40.30.10">
    <property type="entry name" value="Glutaredoxin"/>
    <property type="match status" value="1"/>
</dbReference>
<evidence type="ECO:0000256" key="5">
    <source>
        <dbReference type="ARBA" id="ARBA00023284"/>
    </source>
</evidence>
<gene>
    <name evidence="8" type="ORF">FL583_18345</name>
</gene>
<dbReference type="InterPro" id="IPR012336">
    <property type="entry name" value="Thioredoxin-like_fold"/>
</dbReference>
<keyword evidence="3" id="KW-0560">Oxidoreductase</keyword>
<proteinExistence type="inferred from homology"/>
<evidence type="ECO:0000256" key="2">
    <source>
        <dbReference type="ARBA" id="ARBA00022729"/>
    </source>
</evidence>
<evidence type="ECO:0000313" key="8">
    <source>
        <dbReference type="EMBL" id="TQS43599.1"/>
    </source>
</evidence>
<dbReference type="Proteomes" id="UP000317982">
    <property type="component" value="Unassembled WGS sequence"/>
</dbReference>
<keyword evidence="6" id="KW-1133">Transmembrane helix</keyword>
<dbReference type="RefSeq" id="WP_142705900.1">
    <property type="nucleotide sequence ID" value="NZ_VIRS01000012.1"/>
</dbReference>
<name>A0A545AQJ7_9ACTN</name>
<dbReference type="EMBL" id="VIRS01000012">
    <property type="protein sequence ID" value="TQS43599.1"/>
    <property type="molecule type" value="Genomic_DNA"/>
</dbReference>
<protein>
    <submittedName>
        <fullName evidence="8">Disulfide bond formation protein DsbA</fullName>
    </submittedName>
</protein>
<evidence type="ECO:0000256" key="1">
    <source>
        <dbReference type="ARBA" id="ARBA00005791"/>
    </source>
</evidence>
<dbReference type="InterPro" id="IPR036249">
    <property type="entry name" value="Thioredoxin-like_sf"/>
</dbReference>
<dbReference type="SUPFAM" id="SSF52833">
    <property type="entry name" value="Thioredoxin-like"/>
    <property type="match status" value="1"/>
</dbReference>